<sequence>MMDSLLKSSKYRDLKKSFCSTQNNTQVNYGLRSVSNKSNSKKPSVYSKFYRSYANSEICGRGENLPTTDIESGSLFEVGEREQNIPSTAHESSGYLSHKNNESTFKADKFPTLNGTNRINLSRLPQVSSMKLTSNVSRVERDNDGFVIPTSTAIHRPKPHVPEYNEEIERVSVGKLSDLMDRLPAVEAFYYLKKYEEWLIYEKRKKAQDMLNVCPDIDRDKRLRILDWLHSNAGEPFIGNRGWNREVIEDYISVSSRNTIQHQKNSHNQFKEADSSQIAVFLLKNWTLIKGNGPMDLMVSGDLRDVKDQTLIEEGHVSSRILSADATIIKTSCCVYHLIGDFNDPNNSIPEDIKKHFSNSKFPNHWKEVVRKWNYIQQKQSMLCFSNGNSIRYGDKNETDYNFQTKKRKSSELEPEGRQMVPLVKKLRRDLPDVTRQTPMVRKLTNFSMITRSALRKRQNRNNYSFLGTPKSSKVHSKVKSRIKTPMVRRGMENQVLSDDTDMSDF</sequence>
<dbReference type="Pfam" id="PF09133">
    <property type="entry name" value="SANTA"/>
    <property type="match status" value="1"/>
</dbReference>
<dbReference type="InterPro" id="IPR015216">
    <property type="entry name" value="SANTA"/>
</dbReference>
<evidence type="ECO:0000259" key="2">
    <source>
        <dbReference type="Pfam" id="PF09133"/>
    </source>
</evidence>
<gene>
    <name evidence="3" type="ORF">NEZAVI_LOCUS11826</name>
</gene>
<dbReference type="EMBL" id="OV725081">
    <property type="protein sequence ID" value="CAH1403172.1"/>
    <property type="molecule type" value="Genomic_DNA"/>
</dbReference>
<name>A0A9P0HK60_NEZVI</name>
<feature type="domain" description="SANTA" evidence="2">
    <location>
        <begin position="283"/>
        <end position="369"/>
    </location>
</feature>
<dbReference type="OrthoDB" id="6607765at2759"/>
<dbReference type="AlphaFoldDB" id="A0A9P0HK60"/>
<feature type="region of interest" description="Disordered" evidence="1">
    <location>
        <begin position="463"/>
        <end position="482"/>
    </location>
</feature>
<accession>A0A9P0HK60</accession>
<proteinExistence type="predicted"/>
<reference evidence="3" key="1">
    <citation type="submission" date="2022-01" db="EMBL/GenBank/DDBJ databases">
        <authorList>
            <person name="King R."/>
        </authorList>
    </citation>
    <scope>NUCLEOTIDE SEQUENCE</scope>
</reference>
<evidence type="ECO:0000313" key="3">
    <source>
        <dbReference type="EMBL" id="CAH1403172.1"/>
    </source>
</evidence>
<evidence type="ECO:0000313" key="4">
    <source>
        <dbReference type="Proteomes" id="UP001152798"/>
    </source>
</evidence>
<evidence type="ECO:0000256" key="1">
    <source>
        <dbReference type="SAM" id="MobiDB-lite"/>
    </source>
</evidence>
<feature type="compositionally biased region" description="Basic residues" evidence="1">
    <location>
        <begin position="473"/>
        <end position="482"/>
    </location>
</feature>
<protein>
    <recommendedName>
        <fullName evidence="2">SANTA domain-containing protein</fullName>
    </recommendedName>
</protein>
<keyword evidence="4" id="KW-1185">Reference proteome</keyword>
<dbReference type="Proteomes" id="UP001152798">
    <property type="component" value="Chromosome 5"/>
</dbReference>
<organism evidence="3 4">
    <name type="scientific">Nezara viridula</name>
    <name type="common">Southern green stink bug</name>
    <name type="synonym">Cimex viridulus</name>
    <dbReference type="NCBI Taxonomy" id="85310"/>
    <lineage>
        <taxon>Eukaryota</taxon>
        <taxon>Metazoa</taxon>
        <taxon>Ecdysozoa</taxon>
        <taxon>Arthropoda</taxon>
        <taxon>Hexapoda</taxon>
        <taxon>Insecta</taxon>
        <taxon>Pterygota</taxon>
        <taxon>Neoptera</taxon>
        <taxon>Paraneoptera</taxon>
        <taxon>Hemiptera</taxon>
        <taxon>Heteroptera</taxon>
        <taxon>Panheteroptera</taxon>
        <taxon>Pentatomomorpha</taxon>
        <taxon>Pentatomoidea</taxon>
        <taxon>Pentatomidae</taxon>
        <taxon>Pentatominae</taxon>
        <taxon>Nezara</taxon>
    </lineage>
</organism>